<dbReference type="EMBL" id="GBXM01106259">
    <property type="protein sequence ID" value="JAH02318.1"/>
    <property type="molecule type" value="Transcribed_RNA"/>
</dbReference>
<evidence type="ECO:0000313" key="1">
    <source>
        <dbReference type="EMBL" id="JAH02318.1"/>
    </source>
</evidence>
<dbReference type="AlphaFoldDB" id="A0A0E9PEQ7"/>
<reference evidence="1" key="1">
    <citation type="submission" date="2014-11" db="EMBL/GenBank/DDBJ databases">
        <authorList>
            <person name="Amaro Gonzalez C."/>
        </authorList>
    </citation>
    <scope>NUCLEOTIDE SEQUENCE</scope>
</reference>
<sequence length="46" mass="5139">MLLYLRTPKSQHYLPLPSGSPDPSPLIRRIEAVDDSGGVANLFPYR</sequence>
<protein>
    <submittedName>
        <fullName evidence="1">Uncharacterized protein</fullName>
    </submittedName>
</protein>
<proteinExistence type="predicted"/>
<organism evidence="1">
    <name type="scientific">Anguilla anguilla</name>
    <name type="common">European freshwater eel</name>
    <name type="synonym">Muraena anguilla</name>
    <dbReference type="NCBI Taxonomy" id="7936"/>
    <lineage>
        <taxon>Eukaryota</taxon>
        <taxon>Metazoa</taxon>
        <taxon>Chordata</taxon>
        <taxon>Craniata</taxon>
        <taxon>Vertebrata</taxon>
        <taxon>Euteleostomi</taxon>
        <taxon>Actinopterygii</taxon>
        <taxon>Neopterygii</taxon>
        <taxon>Teleostei</taxon>
        <taxon>Anguilliformes</taxon>
        <taxon>Anguillidae</taxon>
        <taxon>Anguilla</taxon>
    </lineage>
</organism>
<name>A0A0E9PEQ7_ANGAN</name>
<accession>A0A0E9PEQ7</accession>
<reference evidence="1" key="2">
    <citation type="journal article" date="2015" name="Fish Shellfish Immunol.">
        <title>Early steps in the European eel (Anguilla anguilla)-Vibrio vulnificus interaction in the gills: Role of the RtxA13 toxin.</title>
        <authorList>
            <person name="Callol A."/>
            <person name="Pajuelo D."/>
            <person name="Ebbesson L."/>
            <person name="Teles M."/>
            <person name="MacKenzie S."/>
            <person name="Amaro C."/>
        </authorList>
    </citation>
    <scope>NUCLEOTIDE SEQUENCE</scope>
</reference>